<dbReference type="Gene3D" id="3.40.50.10240">
    <property type="entry name" value="Thiamin pyrophosphokinase, catalytic domain"/>
    <property type="match status" value="1"/>
</dbReference>
<keyword evidence="4" id="KW-0067">ATP-binding</keyword>
<organism evidence="6 7">
    <name type="scientific">Artemia franciscana</name>
    <name type="common">Brine shrimp</name>
    <name type="synonym">Artemia sanfranciscana</name>
    <dbReference type="NCBI Taxonomy" id="6661"/>
    <lineage>
        <taxon>Eukaryota</taxon>
        <taxon>Metazoa</taxon>
        <taxon>Ecdysozoa</taxon>
        <taxon>Arthropoda</taxon>
        <taxon>Crustacea</taxon>
        <taxon>Branchiopoda</taxon>
        <taxon>Anostraca</taxon>
        <taxon>Artemiidae</taxon>
        <taxon>Artemia</taxon>
    </lineage>
</organism>
<reference evidence="6" key="1">
    <citation type="submission" date="2023-07" db="EMBL/GenBank/DDBJ databases">
        <title>Chromosome-level genome assembly of Artemia franciscana.</title>
        <authorList>
            <person name="Jo E."/>
        </authorList>
    </citation>
    <scope>NUCLEOTIDE SEQUENCE</scope>
    <source>
        <tissue evidence="6">Whole body</tissue>
    </source>
</reference>
<dbReference type="CDD" id="cd07995">
    <property type="entry name" value="TPK"/>
    <property type="match status" value="1"/>
</dbReference>
<evidence type="ECO:0000259" key="5">
    <source>
        <dbReference type="SMART" id="SM00983"/>
    </source>
</evidence>
<dbReference type="InterPro" id="IPR036759">
    <property type="entry name" value="TPK_catalytic_sf"/>
</dbReference>
<accession>A0AA88HZC3</accession>
<dbReference type="NCBIfam" id="TIGR01378">
    <property type="entry name" value="thi_PPkinase"/>
    <property type="match status" value="1"/>
</dbReference>
<evidence type="ECO:0000256" key="2">
    <source>
        <dbReference type="ARBA" id="ARBA00022741"/>
    </source>
</evidence>
<dbReference type="SUPFAM" id="SSF63862">
    <property type="entry name" value="Thiamin pyrophosphokinase, substrate-binding domain"/>
    <property type="match status" value="1"/>
</dbReference>
<dbReference type="GO" id="GO:0004788">
    <property type="term" value="F:thiamine diphosphokinase activity"/>
    <property type="evidence" value="ECO:0007669"/>
    <property type="project" value="InterPro"/>
</dbReference>
<dbReference type="Gene3D" id="2.60.120.320">
    <property type="entry name" value="Thiamin pyrophosphokinase, thiamin-binding domain"/>
    <property type="match status" value="1"/>
</dbReference>
<keyword evidence="7" id="KW-1185">Reference proteome</keyword>
<dbReference type="GO" id="GO:0030975">
    <property type="term" value="F:thiamine binding"/>
    <property type="evidence" value="ECO:0007669"/>
    <property type="project" value="InterPro"/>
</dbReference>
<dbReference type="GO" id="GO:0016301">
    <property type="term" value="F:kinase activity"/>
    <property type="evidence" value="ECO:0007669"/>
    <property type="project" value="UniProtKB-KW"/>
</dbReference>
<dbReference type="InterPro" id="IPR007371">
    <property type="entry name" value="TPK_catalytic"/>
</dbReference>
<dbReference type="GO" id="GO:0006772">
    <property type="term" value="P:thiamine metabolic process"/>
    <property type="evidence" value="ECO:0007669"/>
    <property type="project" value="InterPro"/>
</dbReference>
<keyword evidence="1" id="KW-0808">Transferase</keyword>
<dbReference type="InterPro" id="IPR036371">
    <property type="entry name" value="TPK_B1-bd_sf"/>
</dbReference>
<evidence type="ECO:0000313" key="6">
    <source>
        <dbReference type="EMBL" id="KAK2720940.1"/>
    </source>
</evidence>
<feature type="domain" description="Thiamin pyrophosphokinase thiamin-binding" evidence="5">
    <location>
        <begin position="246"/>
        <end position="312"/>
    </location>
</feature>
<dbReference type="SUPFAM" id="SSF63999">
    <property type="entry name" value="Thiamin pyrophosphokinase, catalytic domain"/>
    <property type="match status" value="1"/>
</dbReference>
<proteinExistence type="predicted"/>
<comment type="caution">
    <text evidence="6">The sequence shown here is derived from an EMBL/GenBank/DDBJ whole genome shotgun (WGS) entry which is preliminary data.</text>
</comment>
<evidence type="ECO:0000256" key="3">
    <source>
        <dbReference type="ARBA" id="ARBA00022777"/>
    </source>
</evidence>
<dbReference type="GO" id="GO:0005524">
    <property type="term" value="F:ATP binding"/>
    <property type="evidence" value="ECO:0007669"/>
    <property type="project" value="UniProtKB-KW"/>
</dbReference>
<keyword evidence="2" id="KW-0547">Nucleotide-binding</keyword>
<dbReference type="SMART" id="SM00983">
    <property type="entry name" value="TPK_B1_binding"/>
    <property type="match status" value="1"/>
</dbReference>
<dbReference type="AlphaFoldDB" id="A0AA88HZC3"/>
<evidence type="ECO:0000256" key="1">
    <source>
        <dbReference type="ARBA" id="ARBA00022679"/>
    </source>
</evidence>
<keyword evidence="3" id="KW-0418">Kinase</keyword>
<dbReference type="InterPro" id="IPR006282">
    <property type="entry name" value="Thi_PPkinase"/>
</dbReference>
<dbReference type="InterPro" id="IPR007373">
    <property type="entry name" value="Thiamin_PyroPKinase_B1-bd"/>
</dbReference>
<protein>
    <recommendedName>
        <fullName evidence="5">Thiamin pyrophosphokinase thiamin-binding domain-containing protein</fullName>
    </recommendedName>
</protein>
<dbReference type="Pfam" id="PF04265">
    <property type="entry name" value="TPK_B1_binding"/>
    <property type="match status" value="1"/>
</dbReference>
<evidence type="ECO:0000256" key="4">
    <source>
        <dbReference type="ARBA" id="ARBA00022840"/>
    </source>
</evidence>
<sequence>MRFFYIKIPKKTFCIKIPQNCIFQKLVCSKAGKSVMAVNTISDTWRVARGVVSYPLSMLHWGSMKFRYGVKEWHPMSVLGEEDPDFKMALFLESQPFHEENRNIILDLWKRAKLRACVDQGLIEWDHFIKSLEEADRSDILMPDIISGDFKSVDPDIISQYQSRGAKAEKREDRHETDLHHAVKIIKNELTARNQKINCGVAVVNANDRFDHTMAFVNELFQGSDTLEVPLYLLSNKSLTWRLPTGRHRIFLNQSVHKKWSSIIPVGQPAYVTTTGLRWNMIMQRLEFGGVISTSNEIGDQKEVSIECDRPVLFSMGLPSSA</sequence>
<dbReference type="PANTHER" id="PTHR13622:SF8">
    <property type="entry name" value="THIAMIN PYROPHOSPHOKINASE 1"/>
    <property type="match status" value="1"/>
</dbReference>
<dbReference type="EMBL" id="JAVRJZ010000007">
    <property type="protein sequence ID" value="KAK2720940.1"/>
    <property type="molecule type" value="Genomic_DNA"/>
</dbReference>
<dbReference type="Pfam" id="PF04263">
    <property type="entry name" value="TPK_catalytic"/>
    <property type="match status" value="1"/>
</dbReference>
<dbReference type="FunFam" id="2.60.120.320:FF:000001">
    <property type="entry name" value="Thiamine pyrophosphokinase"/>
    <property type="match status" value="1"/>
</dbReference>
<name>A0AA88HZC3_ARTSF</name>
<evidence type="ECO:0000313" key="7">
    <source>
        <dbReference type="Proteomes" id="UP001187531"/>
    </source>
</evidence>
<dbReference type="GO" id="GO:0009229">
    <property type="term" value="P:thiamine diphosphate biosynthetic process"/>
    <property type="evidence" value="ECO:0007669"/>
    <property type="project" value="InterPro"/>
</dbReference>
<dbReference type="PANTHER" id="PTHR13622">
    <property type="entry name" value="THIAMIN PYROPHOSPHOKINASE"/>
    <property type="match status" value="1"/>
</dbReference>
<gene>
    <name evidence="6" type="ORF">QYM36_004731</name>
</gene>
<dbReference type="Proteomes" id="UP001187531">
    <property type="component" value="Unassembled WGS sequence"/>
</dbReference>